<dbReference type="Gene3D" id="3.20.20.300">
    <property type="entry name" value="Glycoside hydrolase, family 3, N-terminal domain"/>
    <property type="match status" value="1"/>
</dbReference>
<dbReference type="Pfam" id="PF00933">
    <property type="entry name" value="Glyco_hydro_3"/>
    <property type="match status" value="1"/>
</dbReference>
<comment type="catalytic activity">
    <reaction evidence="1">
        <text>Hydrolysis of terminal, non-reducing beta-D-glucosyl residues with release of beta-D-glucose.</text>
        <dbReference type="EC" id="3.2.1.21"/>
    </reaction>
</comment>
<evidence type="ECO:0000259" key="13">
    <source>
        <dbReference type="SMART" id="SM01217"/>
    </source>
</evidence>
<protein>
    <recommendedName>
        <fullName evidence="4">beta-glucosidase</fullName>
        <ecNumber evidence="4">3.2.1.21</ecNumber>
    </recommendedName>
</protein>
<dbReference type="PANTHER" id="PTHR42715:SF2">
    <property type="entry name" value="BETA-GLUCOSIDASE F-RELATED"/>
    <property type="match status" value="1"/>
</dbReference>
<dbReference type="Gene3D" id="2.60.40.10">
    <property type="entry name" value="Immunoglobulins"/>
    <property type="match status" value="1"/>
</dbReference>
<dbReference type="FunFam" id="3.20.20.300:FF:000002">
    <property type="entry name" value="Probable beta-glucosidase"/>
    <property type="match status" value="1"/>
</dbReference>
<feature type="signal peptide" evidence="12">
    <location>
        <begin position="1"/>
        <end position="21"/>
    </location>
</feature>
<feature type="compositionally biased region" description="Polar residues" evidence="11">
    <location>
        <begin position="41"/>
        <end position="54"/>
    </location>
</feature>
<keyword evidence="7" id="KW-0325">Glycoprotein</keyword>
<dbReference type="InterPro" id="IPR013783">
    <property type="entry name" value="Ig-like_fold"/>
</dbReference>
<name>A0A0F7SPA4_PHARH</name>
<evidence type="ECO:0000313" key="14">
    <source>
        <dbReference type="EMBL" id="CED83962.1"/>
    </source>
</evidence>
<keyword evidence="9" id="KW-0326">Glycosidase</keyword>
<evidence type="ECO:0000256" key="2">
    <source>
        <dbReference type="ARBA" id="ARBA00004987"/>
    </source>
</evidence>
<evidence type="ECO:0000256" key="11">
    <source>
        <dbReference type="SAM" id="MobiDB-lite"/>
    </source>
</evidence>
<reference evidence="14" key="1">
    <citation type="submission" date="2014-08" db="EMBL/GenBank/DDBJ databases">
        <authorList>
            <person name="Sharma Rahul"/>
            <person name="Thines Marco"/>
        </authorList>
    </citation>
    <scope>NUCLEOTIDE SEQUENCE</scope>
</reference>
<evidence type="ECO:0000256" key="7">
    <source>
        <dbReference type="ARBA" id="ARBA00023180"/>
    </source>
</evidence>
<dbReference type="InterPro" id="IPR026891">
    <property type="entry name" value="Fn3-like"/>
</dbReference>
<comment type="similarity">
    <text evidence="3">Belongs to the glycosyl hydrolase 3 family.</text>
</comment>
<dbReference type="SUPFAM" id="SSF51445">
    <property type="entry name" value="(Trans)glycosidases"/>
    <property type="match status" value="1"/>
</dbReference>
<dbReference type="GO" id="GO:0030245">
    <property type="term" value="P:cellulose catabolic process"/>
    <property type="evidence" value="ECO:0007669"/>
    <property type="project" value="UniProtKB-KW"/>
</dbReference>
<organism evidence="14">
    <name type="scientific">Phaffia rhodozyma</name>
    <name type="common">Yeast</name>
    <name type="synonym">Xanthophyllomyces dendrorhous</name>
    <dbReference type="NCBI Taxonomy" id="264483"/>
    <lineage>
        <taxon>Eukaryota</taxon>
        <taxon>Fungi</taxon>
        <taxon>Dikarya</taxon>
        <taxon>Basidiomycota</taxon>
        <taxon>Agaricomycotina</taxon>
        <taxon>Tremellomycetes</taxon>
        <taxon>Cystofilobasidiales</taxon>
        <taxon>Mrakiaceae</taxon>
        <taxon>Phaffia</taxon>
    </lineage>
</organism>
<proteinExistence type="inferred from homology"/>
<dbReference type="InterPro" id="IPR001764">
    <property type="entry name" value="Glyco_hydro_3_N"/>
</dbReference>
<evidence type="ECO:0000256" key="10">
    <source>
        <dbReference type="ARBA" id="ARBA00023326"/>
    </source>
</evidence>
<accession>A0A0F7SPA4</accession>
<evidence type="ECO:0000256" key="5">
    <source>
        <dbReference type="ARBA" id="ARBA00022801"/>
    </source>
</evidence>
<dbReference type="PANTHER" id="PTHR42715">
    <property type="entry name" value="BETA-GLUCOSIDASE"/>
    <property type="match status" value="1"/>
</dbReference>
<evidence type="ECO:0000256" key="9">
    <source>
        <dbReference type="ARBA" id="ARBA00023295"/>
    </source>
</evidence>
<dbReference type="FunFam" id="3.40.50.1700:FF:000003">
    <property type="entry name" value="Probable beta-glucosidase"/>
    <property type="match status" value="1"/>
</dbReference>
<dbReference type="SUPFAM" id="SSF52279">
    <property type="entry name" value="Beta-D-glucan exohydrolase, C-terminal domain"/>
    <property type="match status" value="1"/>
</dbReference>
<keyword evidence="6" id="KW-0136">Cellulose degradation</keyword>
<evidence type="ECO:0000256" key="12">
    <source>
        <dbReference type="SAM" id="SignalP"/>
    </source>
</evidence>
<dbReference type="InterPro" id="IPR017853">
    <property type="entry name" value="GH"/>
</dbReference>
<evidence type="ECO:0000256" key="1">
    <source>
        <dbReference type="ARBA" id="ARBA00000448"/>
    </source>
</evidence>
<comment type="pathway">
    <text evidence="2">Glycan metabolism; cellulose degradation.</text>
</comment>
<keyword evidence="5 14" id="KW-0378">Hydrolase</keyword>
<dbReference type="SMART" id="SM01217">
    <property type="entry name" value="Fn3_like"/>
    <property type="match status" value="1"/>
</dbReference>
<keyword evidence="12" id="KW-0732">Signal</keyword>
<evidence type="ECO:0000256" key="3">
    <source>
        <dbReference type="ARBA" id="ARBA00005336"/>
    </source>
</evidence>
<dbReference type="EC" id="3.2.1.21" evidence="4"/>
<dbReference type="PRINTS" id="PR00133">
    <property type="entry name" value="GLHYDRLASE3"/>
</dbReference>
<dbReference type="InterPro" id="IPR036881">
    <property type="entry name" value="Glyco_hydro_3_C_sf"/>
</dbReference>
<sequence length="896" mass="96404">MLIRTLAPALIFLTSLIPSEAVPVDNTTSTASSAVKPYGNESATASQTGTSLPTGSAAPSSYDASSYAASPSSSASSSSTPTSSADPLLVLPTASSEYTTLTLSGPYSFSPQYATEETRGEGAWADAVAKARARISTWTLEQVVNITTGLGWQVGQCVGNIGAQPDVGFDGLCLQDSPTGVRFADRVSVFPAGINSASTFDRKLMRQRGLALGEEFRGKGVNIALGPGMNMARNAQGGRNWEAFGGDPFLAGEAAYETIKGLQTKGKGVQACAKHLIGNEQEHNRTTSSSNIDDRTMHEIYLHPFLKSVQADVASVMCSYNQVNQSWACQNSKVMNDLLKHELGFQGYVLSDWQATESGVAAIESGLDMTMPGDTVFNSGVSYFGQNLTDAVNNGTIPRARVNDMAVRILAGYYLVEQDDPDYPAVNFNTNNINDPRTNEHVDVRKNGKHAELIREIGAASTILLKNVNGALPLTNRTKTIAVIGNDAGPSSIGANGYADRGGDDGILAIGWGSGTANFPYLISPLEAIQAKAVEENQIINWYLDNFNTEAAAATAAYNDVALVFINSDSGEGYIVVDGNEGDRNNLTAWMNGDELVLAVAAQNNNTIVIIHSVGPIMLEPWIDHENITAVVYAGLPGEQAGNSLVDIIYGKVNPSGRLPFTIAKKEADYPTLIPFYPSGVTPQIDYVEALEIDYRHFLAKGITPRYPFGYGLSYTEFSYSNLQITSLSPTKEDIAEQNMYRQDATHVKARHGAQETIYVTKTVTAAGCATTSAGERNVTSVGKTGRSLWNSLHKPRWNVEFDITNSGEVNGHDIPQVYLAFPDWVGEPPKILKGFEKVWVKAGHTQNVTIPLSLYDLSYWDVTKQRWTQPQGALVSVIVAKDSFDDSQIKGTIQL</sequence>
<dbReference type="EMBL" id="LN483157">
    <property type="protein sequence ID" value="CED83962.1"/>
    <property type="molecule type" value="Genomic_DNA"/>
</dbReference>
<dbReference type="InterPro" id="IPR050288">
    <property type="entry name" value="Cellulose_deg_GH3"/>
</dbReference>
<dbReference type="Gene3D" id="3.40.50.1700">
    <property type="entry name" value="Glycoside hydrolase family 3 C-terminal domain"/>
    <property type="match status" value="1"/>
</dbReference>
<dbReference type="InterPro" id="IPR036962">
    <property type="entry name" value="Glyco_hydro_3_N_sf"/>
</dbReference>
<keyword evidence="10" id="KW-0624">Polysaccharide degradation</keyword>
<keyword evidence="8" id="KW-0119">Carbohydrate metabolism</keyword>
<feature type="domain" description="Fibronectin type III-like" evidence="13">
    <location>
        <begin position="814"/>
        <end position="884"/>
    </location>
</feature>
<feature type="region of interest" description="Disordered" evidence="11">
    <location>
        <begin position="23"/>
        <end position="57"/>
    </location>
</feature>
<dbReference type="InterPro" id="IPR002772">
    <property type="entry name" value="Glyco_hydro_3_C"/>
</dbReference>
<dbReference type="Pfam" id="PF14310">
    <property type="entry name" value="Fn3-like"/>
    <property type="match status" value="1"/>
</dbReference>
<evidence type="ECO:0000256" key="8">
    <source>
        <dbReference type="ARBA" id="ARBA00023277"/>
    </source>
</evidence>
<dbReference type="Pfam" id="PF01915">
    <property type="entry name" value="Glyco_hydro_3_C"/>
    <property type="match status" value="1"/>
</dbReference>
<evidence type="ECO:0000256" key="4">
    <source>
        <dbReference type="ARBA" id="ARBA00012744"/>
    </source>
</evidence>
<evidence type="ECO:0000256" key="6">
    <source>
        <dbReference type="ARBA" id="ARBA00023001"/>
    </source>
</evidence>
<dbReference type="GO" id="GO:0008422">
    <property type="term" value="F:beta-glucosidase activity"/>
    <property type="evidence" value="ECO:0007669"/>
    <property type="project" value="UniProtKB-EC"/>
</dbReference>
<dbReference type="AlphaFoldDB" id="A0A0F7SPA4"/>
<feature type="chain" id="PRO_5002522132" description="beta-glucosidase" evidence="12">
    <location>
        <begin position="22"/>
        <end position="896"/>
    </location>
</feature>